<organism evidence="4 5">
    <name type="scientific">Boudabousia liubingyangii</name>
    <dbReference type="NCBI Taxonomy" id="1921764"/>
    <lineage>
        <taxon>Bacteria</taxon>
        <taxon>Bacillati</taxon>
        <taxon>Actinomycetota</taxon>
        <taxon>Actinomycetes</taxon>
        <taxon>Actinomycetales</taxon>
        <taxon>Actinomycetaceae</taxon>
        <taxon>Boudabousia</taxon>
    </lineage>
</organism>
<feature type="domain" description="SpaA-like prealbumin fold" evidence="2">
    <location>
        <begin position="1236"/>
        <end position="1310"/>
    </location>
</feature>
<proteinExistence type="predicted"/>
<feature type="region of interest" description="Disordered" evidence="1">
    <location>
        <begin position="391"/>
        <end position="412"/>
    </location>
</feature>
<evidence type="ECO:0000313" key="5">
    <source>
        <dbReference type="Proteomes" id="UP000186785"/>
    </source>
</evidence>
<dbReference type="InterPro" id="IPR013783">
    <property type="entry name" value="Ig-like_fold"/>
</dbReference>
<dbReference type="SUPFAM" id="SSF63829">
    <property type="entry name" value="Calcium-dependent phosphotriesterase"/>
    <property type="match status" value="1"/>
</dbReference>
<sequence length="1431" mass="152948">MTPESIQIDPDGQDSWKIVVKGLSGDIKATFETQATVKKDLSPGSLVAASISGEVTSTPTINMEIGKSTIVSAETGKTANDFTENAGCRGYVQTSWTAKPGTWLLDLKAFDGAGNGKVKVDKGPFNNASINPVNWKDPSTFNSIKVIAGGEDITERVLKASTYVSPDPSGTTFPVTNVDAAKAKWLDSTNWDWNSANWTGNTWLPEGAKITATKGFTFENCREPGVPTDGDTERKVGMVLEITRPVMTAEESAEDLFITTDEKGEKPPLPDTAWCEDIFVTLGTLKTLTNIQQFDGKDLFGAIPYPKPSPYNGTIAVSPLRKNRIIYLDKQGTLYETKFKNEDNVLISNPVGQSLGLPSLPASIYGFALGVDPEGVIWAFDISTRILRSIKPTPLNPKEGEESSDSSNQKTGWIVHGTLDNPRVKTREAFYDLAFTSNGDLLVFGEANARESRNYKGLFTFTKDSISKERSETELIKPSSIIDYEMIPGHELSQVNGFAIAKDGKMYMGGTPVSNAVGREIYYLPPKGGEVTIATNIGRPYIADMGSCSFADLPLTPQPPAGPKFQVQKSAIDPVTGAVAKAGTTTLNPVQISAEGATTVDYLVTVANTGTVAGNPGIIRDQFVAPEGFEITDVLVDGESVAKDPNQQFTPGIIQPTDLVSYRMTIQLQAQNLAVLENLNGQCNTEGPGQSGGGFFNSVTMDRDSDGPDNNDACVPVKLRPKAHLKLVKQIVDQDGKVLADQADATKFLLSAGSGDPAQTLTALNGTTGSPQVDKDVIAGKYQLREQPAAGQPAGQYFKLGDWSCDSGKQVENGKVQINENDNVTCTVQNTRMPLVHVVKTPVVASTVEAPGVPNPQIGQAVKPEPVAGTDPLKYRVDFKYQVTVFNDSDFEASTGPVKDFFKVPAGLKWDDELVSPAVLKPATVTFAAGDPAATPVELKSEVSKEALEGPQGATLAQDLKIPANSSASFTVSIPLVLDMTSVGDSTVYAQHAEQLGKCESLEVRGQKVTTSKFGVTNRVAIQNENLDYNKVPILDNIACIPVKPGSKWNVEKVAVNSTQADNQETFTVGSPEGTPVTVTQAGEGKLQATARYLVTVTNTGQTPSNQPQVTDTVTLPEGWTVTDTKLYRVNKEVQQNATFTNAELTEMPAQLNDGRLEIPAGTEEVAAEGKVHYLVQVTGQAQEADVKWETAGKCETADGGTPGKGFFNQVSIPGDEGTDGNNDACVPVGPGEVELMIRKTDQDGSHPLKGAQFVVCEQSQLNNRSTCQAAQVATEAKPDAITDKDLAQATFFAKLKPGTDYWLVETKAPLCQTPNKSEEYCAALLPEPLRFQIDAAGRITSGKVTSGPVGEDCNYLTDNSCVDRGSVNNVDGTFYLYDGVVNVRDPRNGTLPVSGGTGPLPYALAAGLLLLLSLGYGFRSSLRTIPSSRS</sequence>
<evidence type="ECO:0000313" key="4">
    <source>
        <dbReference type="EMBL" id="OKL49399.1"/>
    </source>
</evidence>
<dbReference type="Proteomes" id="UP000186785">
    <property type="component" value="Unassembled WGS sequence"/>
</dbReference>
<dbReference type="InterPro" id="IPR041033">
    <property type="entry name" value="SpaA_PFL_dom_1"/>
</dbReference>
<feature type="domain" description="SpaA-like prealbumin fold" evidence="3">
    <location>
        <begin position="723"/>
        <end position="828"/>
    </location>
</feature>
<dbReference type="EMBL" id="MQSV01000001">
    <property type="protein sequence ID" value="OKL49399.1"/>
    <property type="molecule type" value="Genomic_DNA"/>
</dbReference>
<dbReference type="Pfam" id="PF17802">
    <property type="entry name" value="SpaA"/>
    <property type="match status" value="1"/>
</dbReference>
<evidence type="ECO:0000256" key="1">
    <source>
        <dbReference type="SAM" id="MobiDB-lite"/>
    </source>
</evidence>
<keyword evidence="5" id="KW-1185">Reference proteome</keyword>
<reference evidence="4 5" key="1">
    <citation type="submission" date="2016-11" db="EMBL/GenBank/DDBJ databases">
        <title>Actinomyces gypaetusis sp. nov. isolated from the vulture Gypaetus barbatus in Qinghai Tibet Plateau China.</title>
        <authorList>
            <person name="Meng X."/>
        </authorList>
    </citation>
    <scope>NUCLEOTIDE SEQUENCE [LARGE SCALE GENOMIC DNA]</scope>
    <source>
        <strain evidence="4 5">VUL4_2</strain>
    </source>
</reference>
<dbReference type="Pfam" id="PF19403">
    <property type="entry name" value="SpaA_2"/>
    <property type="match status" value="1"/>
</dbReference>
<dbReference type="InterPro" id="IPR045826">
    <property type="entry name" value="SpaA_PFL_dom_2"/>
</dbReference>
<comment type="caution">
    <text evidence="4">The sequence shown here is derived from an EMBL/GenBank/DDBJ whole genome shotgun (WGS) entry which is preliminary data.</text>
</comment>
<accession>A0A1Q5PPF2</accession>
<gene>
    <name evidence="4" type="ORF">BSR29_00015</name>
</gene>
<dbReference type="Gene3D" id="2.60.40.10">
    <property type="entry name" value="Immunoglobulins"/>
    <property type="match status" value="1"/>
</dbReference>
<dbReference type="OrthoDB" id="3732843at2"/>
<dbReference type="GO" id="GO:0005975">
    <property type="term" value="P:carbohydrate metabolic process"/>
    <property type="evidence" value="ECO:0007669"/>
    <property type="project" value="UniProtKB-ARBA"/>
</dbReference>
<name>A0A1Q5PPF2_9ACTO</name>
<evidence type="ECO:0000259" key="2">
    <source>
        <dbReference type="Pfam" id="PF17802"/>
    </source>
</evidence>
<protein>
    <submittedName>
        <fullName evidence="4">Uncharacterized protein</fullName>
    </submittedName>
</protein>
<feature type="region of interest" description="Disordered" evidence="1">
    <location>
        <begin position="686"/>
        <end position="709"/>
    </location>
</feature>
<evidence type="ECO:0000259" key="3">
    <source>
        <dbReference type="Pfam" id="PF19403"/>
    </source>
</evidence>